<evidence type="ECO:0008006" key="4">
    <source>
        <dbReference type="Google" id="ProtNLM"/>
    </source>
</evidence>
<dbReference type="OrthoDB" id="8003572at2"/>
<protein>
    <recommendedName>
        <fullName evidence="4">DUF4156 domain-containing protein</fullName>
    </recommendedName>
</protein>
<reference evidence="2 3" key="1">
    <citation type="submission" date="2018-05" db="EMBL/GenBank/DDBJ databases">
        <title>Complete Genome Sequence of Methylobacterium sp. 17Sr1-28.</title>
        <authorList>
            <person name="Srinivasan S."/>
        </authorList>
    </citation>
    <scope>NUCLEOTIDE SEQUENCE [LARGE SCALE GENOMIC DNA]</scope>
    <source>
        <strain evidence="2 3">17Sr1-28</strain>
    </source>
</reference>
<name>A0A2U8WML2_9HYPH</name>
<organism evidence="2 3">
    <name type="scientific">Methylobacterium terrae</name>
    <dbReference type="NCBI Taxonomy" id="2202827"/>
    <lineage>
        <taxon>Bacteria</taxon>
        <taxon>Pseudomonadati</taxon>
        <taxon>Pseudomonadota</taxon>
        <taxon>Alphaproteobacteria</taxon>
        <taxon>Hyphomicrobiales</taxon>
        <taxon>Methylobacteriaceae</taxon>
        <taxon>Methylobacterium</taxon>
    </lineage>
</organism>
<feature type="chain" id="PRO_5015950396" description="DUF4156 domain-containing protein" evidence="1">
    <location>
        <begin position="30"/>
        <end position="116"/>
    </location>
</feature>
<dbReference type="RefSeq" id="WP_109959716.1">
    <property type="nucleotide sequence ID" value="NZ_CP029553.1"/>
</dbReference>
<evidence type="ECO:0000256" key="1">
    <source>
        <dbReference type="SAM" id="SignalP"/>
    </source>
</evidence>
<feature type="signal peptide" evidence="1">
    <location>
        <begin position="1"/>
        <end position="29"/>
    </location>
</feature>
<accession>A0A2U8WML2</accession>
<gene>
    <name evidence="2" type="ORF">DK419_14575</name>
</gene>
<dbReference type="Proteomes" id="UP000245444">
    <property type="component" value="Chromosome"/>
</dbReference>
<evidence type="ECO:0000313" key="3">
    <source>
        <dbReference type="Proteomes" id="UP000245444"/>
    </source>
</evidence>
<proteinExistence type="predicted"/>
<sequence>MTRAIARRPAGMRRSCAPLALLALSALLAGCLSVREPGDGVTLVRDLAAVRGCRFVATLGRPARLVAAARVEAYEALLVDLRRRTAATGGTHLYLLNDAAGWGAAEAIGTVYRCVD</sequence>
<dbReference type="KEGG" id="mtea:DK419_14575"/>
<dbReference type="AlphaFoldDB" id="A0A2U8WML2"/>
<dbReference type="EMBL" id="CP029553">
    <property type="protein sequence ID" value="AWN47389.1"/>
    <property type="molecule type" value="Genomic_DNA"/>
</dbReference>
<dbReference type="PROSITE" id="PS51257">
    <property type="entry name" value="PROKAR_LIPOPROTEIN"/>
    <property type="match status" value="1"/>
</dbReference>
<keyword evidence="1" id="KW-0732">Signal</keyword>
<keyword evidence="3" id="KW-1185">Reference proteome</keyword>
<evidence type="ECO:0000313" key="2">
    <source>
        <dbReference type="EMBL" id="AWN47389.1"/>
    </source>
</evidence>